<evidence type="ECO:0000256" key="2">
    <source>
        <dbReference type="ARBA" id="ARBA00010790"/>
    </source>
</evidence>
<dbReference type="PROSITE" id="PS00623">
    <property type="entry name" value="GMC_OXRED_1"/>
    <property type="match status" value="1"/>
</dbReference>
<dbReference type="PIRSF" id="PIRSF000137">
    <property type="entry name" value="Alcohol_oxidase"/>
    <property type="match status" value="1"/>
</dbReference>
<proteinExistence type="inferred from homology"/>
<dbReference type="InterPro" id="IPR000172">
    <property type="entry name" value="GMC_OxRdtase_N"/>
</dbReference>
<feature type="domain" description="Glucose-methanol-choline oxidoreductase N-terminal" evidence="6">
    <location>
        <begin position="79"/>
        <end position="102"/>
    </location>
</feature>
<evidence type="ECO:0000256" key="1">
    <source>
        <dbReference type="ARBA" id="ARBA00001974"/>
    </source>
</evidence>
<dbReference type="InterPro" id="IPR036188">
    <property type="entry name" value="FAD/NAD-bd_sf"/>
</dbReference>
<dbReference type="RefSeq" id="WP_310226862.1">
    <property type="nucleotide sequence ID" value="NZ_JAVDWV010000016.1"/>
</dbReference>
<evidence type="ECO:0000256" key="5">
    <source>
        <dbReference type="RuleBase" id="RU003968"/>
    </source>
</evidence>
<dbReference type="SUPFAM" id="SSF54373">
    <property type="entry name" value="FAD-linked reductases, C-terminal domain"/>
    <property type="match status" value="1"/>
</dbReference>
<dbReference type="Gene3D" id="3.50.50.60">
    <property type="entry name" value="FAD/NAD(P)-binding domain"/>
    <property type="match status" value="1"/>
</dbReference>
<comment type="cofactor">
    <cofactor evidence="1">
        <name>FAD</name>
        <dbReference type="ChEBI" id="CHEBI:57692"/>
    </cofactor>
</comment>
<sequence>MTFDYVIVGAGSAGCVLANRLSEDPAVRVAIIEAGPRDSNMAIHMPRGFPKIYQHPDLLWRYDAKVGGGSNRDEMWIRGRTLGGSSSVNGMVYVRGHPQDYDGWHDAGLTEWGWSQMLAAFRAIENHELGGDEMRGSGGPLDISVYSGRNELAEAFIGAAEELGLPRRDDLNREARDGAGYYFRTIHRGSRNSAAKAFLKPIRNRSNLTVITDLTIDRILFDGHRAVAVAGQRDGEEAKIGGREIVLSAGVLNSPLLLQRSGVGPADLLRRHGIPIVADRREVGKNLRDHRGTIGIQLRVNRGSLNREFSGPRLIANVLRQQLLGKGPLADAAFEAGAYFRTRPELDRPDGQLFMGAFSVDGTKSFTETVLERDHGMMIGGYILRPHSAGSIEISSQNAFKDPLIEANVLGDPRDHQPAIDALKFARRLTGTNALRRLGAKETAPAIDFANDEEMLNYIRQTSQPGIHATGTCRMGVDADAVLDGRLRVKGVEGLRVVDCSAMPTQVSGNTNGPAMAFGYRAAELLLEDQKAVLTG</sequence>
<organism evidence="7 8">
    <name type="scientific">Sphingobium xenophagum</name>
    <dbReference type="NCBI Taxonomy" id="121428"/>
    <lineage>
        <taxon>Bacteria</taxon>
        <taxon>Pseudomonadati</taxon>
        <taxon>Pseudomonadota</taxon>
        <taxon>Alphaproteobacteria</taxon>
        <taxon>Sphingomonadales</taxon>
        <taxon>Sphingomonadaceae</taxon>
        <taxon>Sphingobium</taxon>
    </lineage>
</organism>
<accession>A0ABU1X5D1</accession>
<dbReference type="PANTHER" id="PTHR11552">
    <property type="entry name" value="GLUCOSE-METHANOL-CHOLINE GMC OXIDOREDUCTASE"/>
    <property type="match status" value="1"/>
</dbReference>
<name>A0ABU1X5D1_SPHXE</name>
<comment type="similarity">
    <text evidence="2 5">Belongs to the GMC oxidoreductase family.</text>
</comment>
<dbReference type="PANTHER" id="PTHR11552:SF147">
    <property type="entry name" value="CHOLINE DEHYDROGENASE, MITOCHONDRIAL"/>
    <property type="match status" value="1"/>
</dbReference>
<dbReference type="EMBL" id="JAVDWV010000016">
    <property type="protein sequence ID" value="MDR7156504.1"/>
    <property type="molecule type" value="Genomic_DNA"/>
</dbReference>
<reference evidence="7 8" key="1">
    <citation type="submission" date="2023-07" db="EMBL/GenBank/DDBJ databases">
        <title>Sorghum-associated microbial communities from plants grown in Nebraska, USA.</title>
        <authorList>
            <person name="Schachtman D."/>
        </authorList>
    </citation>
    <scope>NUCLEOTIDE SEQUENCE [LARGE SCALE GENOMIC DNA]</scope>
    <source>
        <strain evidence="7 8">4256</strain>
    </source>
</reference>
<dbReference type="Gene3D" id="3.30.560.10">
    <property type="entry name" value="Glucose Oxidase, domain 3"/>
    <property type="match status" value="1"/>
</dbReference>
<protein>
    <submittedName>
        <fullName evidence="7">Choline dehydrogenase-like flavoprotein</fullName>
    </submittedName>
</protein>
<dbReference type="InterPro" id="IPR007867">
    <property type="entry name" value="GMC_OxRtase_C"/>
</dbReference>
<evidence type="ECO:0000313" key="8">
    <source>
        <dbReference type="Proteomes" id="UP001267638"/>
    </source>
</evidence>
<keyword evidence="3 5" id="KW-0285">Flavoprotein</keyword>
<dbReference type="SUPFAM" id="SSF51905">
    <property type="entry name" value="FAD/NAD(P)-binding domain"/>
    <property type="match status" value="1"/>
</dbReference>
<gene>
    <name evidence="7" type="ORF">J2W40_003348</name>
</gene>
<evidence type="ECO:0000313" key="7">
    <source>
        <dbReference type="EMBL" id="MDR7156504.1"/>
    </source>
</evidence>
<keyword evidence="8" id="KW-1185">Reference proteome</keyword>
<keyword evidence="4 5" id="KW-0274">FAD</keyword>
<evidence type="ECO:0000256" key="3">
    <source>
        <dbReference type="ARBA" id="ARBA00022630"/>
    </source>
</evidence>
<dbReference type="Proteomes" id="UP001267638">
    <property type="component" value="Unassembled WGS sequence"/>
</dbReference>
<comment type="caution">
    <text evidence="7">The sequence shown here is derived from an EMBL/GenBank/DDBJ whole genome shotgun (WGS) entry which is preliminary data.</text>
</comment>
<dbReference type="InterPro" id="IPR012132">
    <property type="entry name" value="GMC_OxRdtase"/>
</dbReference>
<dbReference type="Pfam" id="PF00732">
    <property type="entry name" value="GMC_oxred_N"/>
    <property type="match status" value="1"/>
</dbReference>
<evidence type="ECO:0000259" key="6">
    <source>
        <dbReference type="PROSITE" id="PS00623"/>
    </source>
</evidence>
<evidence type="ECO:0000256" key="4">
    <source>
        <dbReference type="ARBA" id="ARBA00022827"/>
    </source>
</evidence>
<dbReference type="Pfam" id="PF05199">
    <property type="entry name" value="GMC_oxred_C"/>
    <property type="match status" value="1"/>
</dbReference>